<dbReference type="Pfam" id="PF02777">
    <property type="entry name" value="Sod_Fe_C"/>
    <property type="match status" value="1"/>
</dbReference>
<dbReference type="EC" id="1.15.1.1" evidence="2 6"/>
<dbReference type="SUPFAM" id="SSF54719">
    <property type="entry name" value="Fe,Mn superoxide dismutase (SOD), C-terminal domain"/>
    <property type="match status" value="1"/>
</dbReference>
<dbReference type="Proteomes" id="UP000178040">
    <property type="component" value="Unassembled WGS sequence"/>
</dbReference>
<comment type="function">
    <text evidence="6">Destroys radicals which are normally produced within the cells and which are toxic to biological systems.</text>
</comment>
<feature type="binding site" evidence="5">
    <location>
        <position position="82"/>
    </location>
    <ligand>
        <name>Mn(2+)</name>
        <dbReference type="ChEBI" id="CHEBI:29035"/>
    </ligand>
</feature>
<dbReference type="GO" id="GO:0004784">
    <property type="term" value="F:superoxide dismutase activity"/>
    <property type="evidence" value="ECO:0007669"/>
    <property type="project" value="UniProtKB-EC"/>
</dbReference>
<comment type="catalytic activity">
    <reaction evidence="6">
        <text>2 superoxide + 2 H(+) = H2O2 + O2</text>
        <dbReference type="Rhea" id="RHEA:20696"/>
        <dbReference type="ChEBI" id="CHEBI:15378"/>
        <dbReference type="ChEBI" id="CHEBI:15379"/>
        <dbReference type="ChEBI" id="CHEBI:16240"/>
        <dbReference type="ChEBI" id="CHEBI:18421"/>
        <dbReference type="EC" id="1.15.1.1"/>
    </reaction>
</comment>
<evidence type="ECO:0000256" key="6">
    <source>
        <dbReference type="RuleBase" id="RU000414"/>
    </source>
</evidence>
<dbReference type="Pfam" id="PF00081">
    <property type="entry name" value="Sod_Fe_N"/>
    <property type="match status" value="1"/>
</dbReference>
<feature type="binding site" evidence="5">
    <location>
        <position position="167"/>
    </location>
    <ligand>
        <name>Mn(2+)</name>
        <dbReference type="ChEBI" id="CHEBI:29035"/>
    </ligand>
</feature>
<evidence type="ECO:0000256" key="3">
    <source>
        <dbReference type="ARBA" id="ARBA00022723"/>
    </source>
</evidence>
<comment type="caution">
    <text evidence="9">The sequence shown here is derived from an EMBL/GenBank/DDBJ whole genome shotgun (WGS) entry which is preliminary data.</text>
</comment>
<dbReference type="Gene3D" id="3.55.40.20">
    <property type="entry name" value="Iron/manganese superoxide dismutase, C-terminal domain"/>
    <property type="match status" value="1"/>
</dbReference>
<dbReference type="InterPro" id="IPR036324">
    <property type="entry name" value="Mn/Fe_SOD_N_sf"/>
</dbReference>
<accession>A0A1F7INP2</accession>
<dbReference type="InterPro" id="IPR019831">
    <property type="entry name" value="Mn/Fe_SOD_N"/>
</dbReference>
<dbReference type="PANTHER" id="PTHR11404">
    <property type="entry name" value="SUPEROXIDE DISMUTASE 2"/>
    <property type="match status" value="1"/>
</dbReference>
<dbReference type="PRINTS" id="PR01703">
    <property type="entry name" value="MNSODISMTASE"/>
</dbReference>
<gene>
    <name evidence="9" type="ORF">A3B40_04210</name>
</gene>
<dbReference type="AlphaFoldDB" id="A0A1F7INP2"/>
<evidence type="ECO:0000256" key="1">
    <source>
        <dbReference type="ARBA" id="ARBA00008714"/>
    </source>
</evidence>
<dbReference type="PIRSF" id="PIRSF000349">
    <property type="entry name" value="SODismutase"/>
    <property type="match status" value="1"/>
</dbReference>
<evidence type="ECO:0000256" key="2">
    <source>
        <dbReference type="ARBA" id="ARBA00012682"/>
    </source>
</evidence>
<name>A0A1F7INP2_9BACT</name>
<dbReference type="EMBL" id="MGAI01000018">
    <property type="protein sequence ID" value="OGK44960.1"/>
    <property type="molecule type" value="Genomic_DNA"/>
</dbReference>
<dbReference type="GO" id="GO:0046872">
    <property type="term" value="F:metal ion binding"/>
    <property type="evidence" value="ECO:0007669"/>
    <property type="project" value="UniProtKB-KW"/>
</dbReference>
<dbReference type="SUPFAM" id="SSF46609">
    <property type="entry name" value="Fe,Mn superoxide dismutase (SOD), N-terminal domain"/>
    <property type="match status" value="1"/>
</dbReference>
<dbReference type="InterPro" id="IPR036314">
    <property type="entry name" value="SOD_C_sf"/>
</dbReference>
<dbReference type="PANTHER" id="PTHR11404:SF6">
    <property type="entry name" value="SUPEROXIDE DISMUTASE [MN], MITOCHONDRIAL"/>
    <property type="match status" value="1"/>
</dbReference>
<protein>
    <recommendedName>
        <fullName evidence="2 6">Superoxide dismutase</fullName>
        <ecNumber evidence="2 6">1.15.1.1</ecNumber>
    </recommendedName>
</protein>
<reference evidence="9 10" key="1">
    <citation type="journal article" date="2016" name="Nat. Commun.">
        <title>Thousands of microbial genomes shed light on interconnected biogeochemical processes in an aquifer system.</title>
        <authorList>
            <person name="Anantharaman K."/>
            <person name="Brown C.T."/>
            <person name="Hug L.A."/>
            <person name="Sharon I."/>
            <person name="Castelle C.J."/>
            <person name="Probst A.J."/>
            <person name="Thomas B.C."/>
            <person name="Singh A."/>
            <person name="Wilkins M.J."/>
            <person name="Karaoz U."/>
            <person name="Brodie E.L."/>
            <person name="Williams K.H."/>
            <person name="Hubbard S.S."/>
            <person name="Banfield J.F."/>
        </authorList>
    </citation>
    <scope>NUCLEOTIDE SEQUENCE [LARGE SCALE GENOMIC DNA]</scope>
</reference>
<dbReference type="InterPro" id="IPR050265">
    <property type="entry name" value="Fe/Mn_Superoxide_Dismutase"/>
</dbReference>
<feature type="domain" description="Manganese/iron superoxide dismutase C-terminal" evidence="8">
    <location>
        <begin position="98"/>
        <end position="196"/>
    </location>
</feature>
<dbReference type="InterPro" id="IPR001189">
    <property type="entry name" value="Mn/Fe_SOD"/>
</dbReference>
<evidence type="ECO:0000259" key="8">
    <source>
        <dbReference type="Pfam" id="PF02777"/>
    </source>
</evidence>
<dbReference type="Gene3D" id="1.10.287.990">
    <property type="entry name" value="Fe,Mn superoxide dismutase (SOD) domain"/>
    <property type="match status" value="1"/>
</dbReference>
<dbReference type="InterPro" id="IPR019832">
    <property type="entry name" value="Mn/Fe_SOD_C"/>
</dbReference>
<feature type="binding site" evidence="5">
    <location>
        <position position="163"/>
    </location>
    <ligand>
        <name>Mn(2+)</name>
        <dbReference type="ChEBI" id="CHEBI:29035"/>
    </ligand>
</feature>
<organism evidence="9 10">
    <name type="scientific">Candidatus Roizmanbacteria bacterium RIFCSPLOWO2_01_FULL_37_16</name>
    <dbReference type="NCBI Taxonomy" id="1802058"/>
    <lineage>
        <taxon>Bacteria</taxon>
        <taxon>Candidatus Roizmaniibacteriota</taxon>
    </lineage>
</organism>
<evidence type="ECO:0000256" key="4">
    <source>
        <dbReference type="ARBA" id="ARBA00023002"/>
    </source>
</evidence>
<evidence type="ECO:0000259" key="7">
    <source>
        <dbReference type="Pfam" id="PF00081"/>
    </source>
</evidence>
<comment type="similarity">
    <text evidence="1 6">Belongs to the iron/manganese superoxide dismutase family.</text>
</comment>
<keyword evidence="4 6" id="KW-0560">Oxidoreductase</keyword>
<keyword evidence="3 5" id="KW-0479">Metal-binding</keyword>
<proteinExistence type="inferred from homology"/>
<evidence type="ECO:0000313" key="10">
    <source>
        <dbReference type="Proteomes" id="UP000178040"/>
    </source>
</evidence>
<sequence length="205" mass="23590">MQFTKYSPKTFSNSLYSMKGISKKTIEEHLKLYQGYVTKYNEIMERLVNLGDDEYSKANQTYSLVRELKVELTFAYGGVVNHEIYFGHLGGKGGEPTAGVLKQVKKDFGSFETYKKDMKATGIAARGWVWTAWNSREMRLFNYLGDAQNTFPVWYSTPIVALDTYEHAYFIDYGVNRGSYIDAFFENLDWNTVAKNFEVVAESLK</sequence>
<evidence type="ECO:0000256" key="5">
    <source>
        <dbReference type="PIRSR" id="PIRSR000349-1"/>
    </source>
</evidence>
<feature type="binding site" evidence="5">
    <location>
        <position position="29"/>
    </location>
    <ligand>
        <name>Mn(2+)</name>
        <dbReference type="ChEBI" id="CHEBI:29035"/>
    </ligand>
</feature>
<feature type="domain" description="Manganese/iron superoxide dismutase N-terminal" evidence="7">
    <location>
        <begin position="21"/>
        <end position="89"/>
    </location>
</feature>
<evidence type="ECO:0000313" key="9">
    <source>
        <dbReference type="EMBL" id="OGK44960.1"/>
    </source>
</evidence>